<comment type="pathway">
    <text evidence="1">Biopolymer metabolism; poly-(R)-3-hydroxybutanoate biosynthesis.</text>
</comment>
<dbReference type="Proteomes" id="UP000715781">
    <property type="component" value="Unassembled WGS sequence"/>
</dbReference>
<evidence type="ECO:0000313" key="5">
    <source>
        <dbReference type="Proteomes" id="UP000715781"/>
    </source>
</evidence>
<sequence>MQQSEVWQLYAKGLQKLSQLWLEPLWESVESLSRQPTGDLSAWIELLTPSTLENVLQSPKLGYSREFTHQLFQGIDAWINLQRASIDYQLVLLDVWANAFEKLLLTLATSEENHQTLHQWQQLLQLWSSIFDREFAQKFAYEDTLQIRGKFLSASMANKLRQQQLMEILLKLNDLPTRNEVDEIHRSIYDLRKELKSLKKQLECNK</sequence>
<protein>
    <recommendedName>
        <fullName evidence="2">Poly(3-hydroxyalkanoate) polymerase subunit PhaE</fullName>
    </recommendedName>
</protein>
<accession>A0A951Q3R3</accession>
<name>A0A951Q3R3_9NOST</name>
<organism evidence="4 5">
    <name type="scientific">Mojavia pulchra JT2-VF2</name>
    <dbReference type="NCBI Taxonomy" id="287848"/>
    <lineage>
        <taxon>Bacteria</taxon>
        <taxon>Bacillati</taxon>
        <taxon>Cyanobacteriota</taxon>
        <taxon>Cyanophyceae</taxon>
        <taxon>Nostocales</taxon>
        <taxon>Nostocaceae</taxon>
    </lineage>
</organism>
<gene>
    <name evidence="4" type="ORF">KME32_27185</name>
</gene>
<proteinExistence type="predicted"/>
<evidence type="ECO:0000256" key="3">
    <source>
        <dbReference type="ARBA" id="ARBA00022752"/>
    </source>
</evidence>
<dbReference type="InterPro" id="IPR010123">
    <property type="entry name" value="PHA_synth_III_E"/>
</dbReference>
<evidence type="ECO:0000313" key="4">
    <source>
        <dbReference type="EMBL" id="MBW4564742.1"/>
    </source>
</evidence>
<reference evidence="4" key="1">
    <citation type="submission" date="2021-05" db="EMBL/GenBank/DDBJ databases">
        <authorList>
            <person name="Pietrasiak N."/>
            <person name="Ward R."/>
            <person name="Stajich J.E."/>
            <person name="Kurbessoian T."/>
        </authorList>
    </citation>
    <scope>NUCLEOTIDE SEQUENCE</scope>
    <source>
        <strain evidence="4">JT2-VF2</strain>
    </source>
</reference>
<evidence type="ECO:0000256" key="2">
    <source>
        <dbReference type="ARBA" id="ARBA00019066"/>
    </source>
</evidence>
<evidence type="ECO:0000256" key="1">
    <source>
        <dbReference type="ARBA" id="ARBA00004683"/>
    </source>
</evidence>
<dbReference type="GO" id="GO:0042619">
    <property type="term" value="P:poly-hydroxybutyrate biosynthetic process"/>
    <property type="evidence" value="ECO:0007669"/>
    <property type="project" value="UniProtKB-KW"/>
</dbReference>
<dbReference type="AlphaFoldDB" id="A0A951Q3R3"/>
<keyword evidence="3" id="KW-0583">PHB biosynthesis</keyword>
<comment type="caution">
    <text evidence="4">The sequence shown here is derived from an EMBL/GenBank/DDBJ whole genome shotgun (WGS) entry which is preliminary data.</text>
</comment>
<dbReference type="EMBL" id="JAHHHN010000025">
    <property type="protein sequence ID" value="MBW4564742.1"/>
    <property type="molecule type" value="Genomic_DNA"/>
</dbReference>
<reference evidence="4" key="2">
    <citation type="journal article" date="2022" name="Microbiol. Resour. Announc.">
        <title>Metagenome Sequencing to Explore Phylogenomics of Terrestrial Cyanobacteria.</title>
        <authorList>
            <person name="Ward R.D."/>
            <person name="Stajich J.E."/>
            <person name="Johansen J.R."/>
            <person name="Huntemann M."/>
            <person name="Clum A."/>
            <person name="Foster B."/>
            <person name="Foster B."/>
            <person name="Roux S."/>
            <person name="Palaniappan K."/>
            <person name="Varghese N."/>
            <person name="Mukherjee S."/>
            <person name="Reddy T.B.K."/>
            <person name="Daum C."/>
            <person name="Copeland A."/>
            <person name="Chen I.A."/>
            <person name="Ivanova N.N."/>
            <person name="Kyrpides N.C."/>
            <person name="Shapiro N."/>
            <person name="Eloe-Fadrosh E.A."/>
            <person name="Pietrasiak N."/>
        </authorList>
    </citation>
    <scope>NUCLEOTIDE SEQUENCE</scope>
    <source>
        <strain evidence="4">JT2-VF2</strain>
    </source>
</reference>
<dbReference type="Pfam" id="PF09712">
    <property type="entry name" value="PHA_synth_III_E"/>
    <property type="match status" value="1"/>
</dbReference>